<keyword evidence="8 18" id="KW-0812">Transmembrane</keyword>
<dbReference type="GO" id="GO:0005886">
    <property type="term" value="C:plasma membrane"/>
    <property type="evidence" value="ECO:0007669"/>
    <property type="project" value="UniProtKB-SubCell"/>
</dbReference>
<evidence type="ECO:0000313" key="21">
    <source>
        <dbReference type="Proteomes" id="UP000019063"/>
    </source>
</evidence>
<gene>
    <name evidence="20" type="ORF">ATO8_11004</name>
</gene>
<keyword evidence="9" id="KW-0547">Nucleotide-binding</keyword>
<dbReference type="PROSITE" id="PS50109">
    <property type="entry name" value="HIS_KIN"/>
    <property type="match status" value="1"/>
</dbReference>
<dbReference type="InterPro" id="IPR029151">
    <property type="entry name" value="Sensor-like_sf"/>
</dbReference>
<dbReference type="Gene3D" id="1.10.287.130">
    <property type="match status" value="1"/>
</dbReference>
<evidence type="ECO:0000256" key="13">
    <source>
        <dbReference type="ARBA" id="ARBA00023012"/>
    </source>
</evidence>
<keyword evidence="10 20" id="KW-0418">Kinase</keyword>
<dbReference type="SUPFAM" id="SSF47384">
    <property type="entry name" value="Homodimeric domain of signal transducing histidine kinase"/>
    <property type="match status" value="1"/>
</dbReference>
<reference evidence="20 21" key="1">
    <citation type="journal article" date="2014" name="Antonie Van Leeuwenhoek">
        <title>Roseivivax atlanticus sp. nov., isolated from surface seawater of the Atlantic Ocean.</title>
        <authorList>
            <person name="Li G."/>
            <person name="Lai Q."/>
            <person name="Liu X."/>
            <person name="Sun F."/>
            <person name="Shao Z."/>
        </authorList>
    </citation>
    <scope>NUCLEOTIDE SEQUENCE [LARGE SCALE GENOMIC DNA]</scope>
    <source>
        <strain evidence="20 21">22II-s10s</strain>
    </source>
</reference>
<comment type="function">
    <text evidence="15">Member of the two-component regulatory system DctB/DctD involved in the transport of C4-dicarboxylates. DctB functions as a membrane-associated protein kinase that phosphorylates DctD in response to environmental signals.</text>
</comment>
<keyword evidence="12 18" id="KW-1133">Transmembrane helix</keyword>
<keyword evidence="4" id="KW-1003">Cell membrane</keyword>
<keyword evidence="14 18" id="KW-0472">Membrane</keyword>
<evidence type="ECO:0000256" key="18">
    <source>
        <dbReference type="SAM" id="Phobius"/>
    </source>
</evidence>
<keyword evidence="11" id="KW-0067">ATP-binding</keyword>
<dbReference type="InterPro" id="IPR005467">
    <property type="entry name" value="His_kinase_dom"/>
</dbReference>
<dbReference type="InterPro" id="IPR036097">
    <property type="entry name" value="HisK_dim/P_sf"/>
</dbReference>
<dbReference type="CDD" id="cd00082">
    <property type="entry name" value="HisKA"/>
    <property type="match status" value="1"/>
</dbReference>
<evidence type="ECO:0000256" key="11">
    <source>
        <dbReference type="ARBA" id="ARBA00022840"/>
    </source>
</evidence>
<dbReference type="SMART" id="SM00387">
    <property type="entry name" value="HATPase_c"/>
    <property type="match status" value="1"/>
</dbReference>
<dbReference type="SUPFAM" id="SSF103190">
    <property type="entry name" value="Sensory domain-like"/>
    <property type="match status" value="1"/>
</dbReference>
<evidence type="ECO:0000256" key="10">
    <source>
        <dbReference type="ARBA" id="ARBA00022777"/>
    </source>
</evidence>
<dbReference type="InterPro" id="IPR003594">
    <property type="entry name" value="HATPase_dom"/>
</dbReference>
<dbReference type="GO" id="GO:0000155">
    <property type="term" value="F:phosphorelay sensor kinase activity"/>
    <property type="evidence" value="ECO:0007669"/>
    <property type="project" value="InterPro"/>
</dbReference>
<dbReference type="PANTHER" id="PTHR43065:SF46">
    <property type="entry name" value="C4-DICARBOXYLATE TRANSPORT SENSOR PROTEIN DCTB"/>
    <property type="match status" value="1"/>
</dbReference>
<evidence type="ECO:0000256" key="16">
    <source>
        <dbReference type="ARBA" id="ARBA00073143"/>
    </source>
</evidence>
<evidence type="ECO:0000256" key="4">
    <source>
        <dbReference type="ARBA" id="ARBA00022475"/>
    </source>
</evidence>
<keyword evidence="6" id="KW-0597">Phosphoprotein</keyword>
<comment type="catalytic activity">
    <reaction evidence="1">
        <text>ATP + protein L-histidine = ADP + protein N-phospho-L-histidine.</text>
        <dbReference type="EC" id="2.7.13.3"/>
    </reaction>
</comment>
<feature type="transmembrane region" description="Helical" evidence="18">
    <location>
        <begin position="282"/>
        <end position="301"/>
    </location>
</feature>
<dbReference type="InterPro" id="IPR003661">
    <property type="entry name" value="HisK_dim/P_dom"/>
</dbReference>
<evidence type="ECO:0000256" key="3">
    <source>
        <dbReference type="ARBA" id="ARBA00012438"/>
    </source>
</evidence>
<dbReference type="PATRIC" id="fig|1317118.6.peg.2268"/>
<dbReference type="Pfam" id="PF02518">
    <property type="entry name" value="HATPase_c"/>
    <property type="match status" value="1"/>
</dbReference>
<dbReference type="PRINTS" id="PR00344">
    <property type="entry name" value="BCTRLSENSOR"/>
</dbReference>
<protein>
    <recommendedName>
        <fullName evidence="16">C4-dicarboxylate transport sensor protein DctB</fullName>
        <ecNumber evidence="3">2.7.13.3</ecNumber>
    </recommendedName>
</protein>
<dbReference type="PANTHER" id="PTHR43065">
    <property type="entry name" value="SENSOR HISTIDINE KINASE"/>
    <property type="match status" value="1"/>
</dbReference>
<evidence type="ECO:0000256" key="8">
    <source>
        <dbReference type="ARBA" id="ARBA00022692"/>
    </source>
</evidence>
<evidence type="ECO:0000256" key="1">
    <source>
        <dbReference type="ARBA" id="ARBA00000085"/>
    </source>
</evidence>
<dbReference type="GO" id="GO:0005524">
    <property type="term" value="F:ATP binding"/>
    <property type="evidence" value="ECO:0007669"/>
    <property type="project" value="UniProtKB-KW"/>
</dbReference>
<proteinExistence type="predicted"/>
<evidence type="ECO:0000313" key="20">
    <source>
        <dbReference type="EMBL" id="ETW12541.1"/>
    </source>
</evidence>
<dbReference type="RefSeq" id="WP_043844572.1">
    <property type="nucleotide sequence ID" value="NZ_AQQW01000006.1"/>
</dbReference>
<dbReference type="SMART" id="SM00388">
    <property type="entry name" value="HisKA"/>
    <property type="match status" value="1"/>
</dbReference>
<organism evidence="20 21">
    <name type="scientific">Roseivivax marinus</name>
    <dbReference type="NCBI Taxonomy" id="1379903"/>
    <lineage>
        <taxon>Bacteria</taxon>
        <taxon>Pseudomonadati</taxon>
        <taxon>Pseudomonadota</taxon>
        <taxon>Alphaproteobacteria</taxon>
        <taxon>Rhodobacterales</taxon>
        <taxon>Roseobacteraceae</taxon>
        <taxon>Roseivivax</taxon>
    </lineage>
</organism>
<evidence type="ECO:0000256" key="14">
    <source>
        <dbReference type="ARBA" id="ARBA00023136"/>
    </source>
</evidence>
<dbReference type="STRING" id="1379903.ATO8_11004"/>
<accession>W4HK86</accession>
<dbReference type="InterPro" id="IPR036890">
    <property type="entry name" value="HATPase_C_sf"/>
</dbReference>
<evidence type="ECO:0000256" key="2">
    <source>
        <dbReference type="ARBA" id="ARBA00004429"/>
    </source>
</evidence>
<dbReference type="Pfam" id="PF00512">
    <property type="entry name" value="HisKA"/>
    <property type="match status" value="1"/>
</dbReference>
<keyword evidence="5" id="KW-0997">Cell inner membrane</keyword>
<evidence type="ECO:0000256" key="7">
    <source>
        <dbReference type="ARBA" id="ARBA00022679"/>
    </source>
</evidence>
<dbReference type="SUPFAM" id="SSF55874">
    <property type="entry name" value="ATPase domain of HSP90 chaperone/DNA topoisomerase II/histidine kinase"/>
    <property type="match status" value="1"/>
</dbReference>
<keyword evidence="17" id="KW-0175">Coiled coil</keyword>
<evidence type="ECO:0000256" key="9">
    <source>
        <dbReference type="ARBA" id="ARBA00022741"/>
    </source>
</evidence>
<dbReference type="eggNOG" id="COG4191">
    <property type="taxonomic scope" value="Bacteria"/>
</dbReference>
<dbReference type="Proteomes" id="UP000019063">
    <property type="component" value="Unassembled WGS sequence"/>
</dbReference>
<comment type="subcellular location">
    <subcellularLocation>
        <location evidence="2">Cell inner membrane</location>
        <topology evidence="2">Multi-pass membrane protein</topology>
    </subcellularLocation>
</comment>
<comment type="caution">
    <text evidence="20">The sequence shown here is derived from an EMBL/GenBank/DDBJ whole genome shotgun (WGS) entry which is preliminary data.</text>
</comment>
<dbReference type="PIRSF" id="PIRSF036431">
    <property type="entry name" value="STHK_DctB"/>
    <property type="match status" value="1"/>
</dbReference>
<evidence type="ECO:0000256" key="12">
    <source>
        <dbReference type="ARBA" id="ARBA00022989"/>
    </source>
</evidence>
<dbReference type="CDD" id="cd12914">
    <property type="entry name" value="PDC1_DGC_like"/>
    <property type="match status" value="1"/>
</dbReference>
<dbReference type="InterPro" id="IPR004358">
    <property type="entry name" value="Sig_transdc_His_kin-like_C"/>
</dbReference>
<sequence length="588" mass="62830">MQRSVPSRAPLVALFLAVAAAVTAAAWLYAYHQALGPLAARGRSDLLLAADRLVTQLQRYREFAVLTADHPALAALHEGGDPEPARAMLREGADKTGTSAIAYRTPDGRILAAAGDRMANDVADAPFFRRAVGGALGARLVTDPARAREPGSRLFTYAAPQFGPDGRVRGVLTVSVDLARLEQEWRGTLPTVYFLDASGVVVATNRSEILGWERHDDGRVTSPGGRTYRVETVTRAGYPIRLQDWSPYVPRAALLLREPLPVIGLDAFALIDVRPARRIATLQASAVLAVVLFFGAILFLVSERRRALTLANAELETRVASRTRDLVDANVQLTREVAERQEAEAALKRAQAELVQAEKLSALGRMSAGISHELNQPLMAIRSFAENGAAFLERDRADRAADNFGRISEMTRRMGRIIRNLRLFARQESAPAGRVDLAQVVASAIELTEARARAEGVALVRAGEAGPVWVRGGEVRLGQVVVNLVTNALDAMADAGGTAREVTVTLTGGAAPAIAVADTGPGIEAPERLFDPFYSTKAVGAGMGLGLSISYGLVQSFGGDVRGENRADGPGAVFTVTLEPWRDAEEAA</sequence>
<evidence type="ECO:0000256" key="5">
    <source>
        <dbReference type="ARBA" id="ARBA00022519"/>
    </source>
</evidence>
<keyword evidence="21" id="KW-1185">Reference proteome</keyword>
<dbReference type="EMBL" id="AQQW01000006">
    <property type="protein sequence ID" value="ETW12541.1"/>
    <property type="molecule type" value="Genomic_DNA"/>
</dbReference>
<feature type="domain" description="Histidine kinase" evidence="19">
    <location>
        <begin position="369"/>
        <end position="582"/>
    </location>
</feature>
<dbReference type="InterPro" id="IPR017055">
    <property type="entry name" value="Sig_transdc_His_kinase_DctB"/>
</dbReference>
<evidence type="ECO:0000256" key="6">
    <source>
        <dbReference type="ARBA" id="ARBA00022553"/>
    </source>
</evidence>
<keyword evidence="7" id="KW-0808">Transferase</keyword>
<dbReference type="EC" id="2.7.13.3" evidence="3"/>
<name>W4HK86_9RHOB</name>
<evidence type="ECO:0000256" key="15">
    <source>
        <dbReference type="ARBA" id="ARBA00059004"/>
    </source>
</evidence>
<dbReference type="Gene3D" id="3.30.450.20">
    <property type="entry name" value="PAS domain"/>
    <property type="match status" value="1"/>
</dbReference>
<evidence type="ECO:0000256" key="17">
    <source>
        <dbReference type="SAM" id="Coils"/>
    </source>
</evidence>
<evidence type="ECO:0000259" key="19">
    <source>
        <dbReference type="PROSITE" id="PS50109"/>
    </source>
</evidence>
<dbReference type="Gene3D" id="3.30.565.10">
    <property type="entry name" value="Histidine kinase-like ATPase, C-terminal domain"/>
    <property type="match status" value="1"/>
</dbReference>
<keyword evidence="13" id="KW-0902">Two-component regulatory system</keyword>
<dbReference type="FunFam" id="1.10.287.130:FF:000049">
    <property type="entry name" value="C4-dicarboxylate transport sensor protein DctB"/>
    <property type="match status" value="1"/>
</dbReference>
<feature type="coiled-coil region" evidence="17">
    <location>
        <begin position="333"/>
        <end position="360"/>
    </location>
</feature>
<dbReference type="AlphaFoldDB" id="W4HK86"/>